<name>A0A1V4A342_9ACTN</name>
<protein>
    <submittedName>
        <fullName evidence="1">Uncharacterized protein</fullName>
    </submittedName>
</protein>
<dbReference type="STRING" id="83656.B1H18_24615"/>
<gene>
    <name evidence="1" type="ORF">B1H18_24615</name>
</gene>
<keyword evidence="2" id="KW-1185">Reference proteome</keyword>
<sequence length="150" mass="16413">MHTMTARSLGLNVLVGLSRARRVTEPPLVRLKVPDGMSTTLGTDAVGVPEELGRRVMARLPRMGCVYADGGRWWWIVPTGSDIALEWPAPALYAPGALVPDTHRHPHLLHRPDGVAPYTPPIPLYVALCRLTDTVPAWSRPVKTTRQDAG</sequence>
<organism evidence="1 2">
    <name type="scientific">Streptomyces tsukubensis</name>
    <dbReference type="NCBI Taxonomy" id="83656"/>
    <lineage>
        <taxon>Bacteria</taxon>
        <taxon>Bacillati</taxon>
        <taxon>Actinomycetota</taxon>
        <taxon>Actinomycetes</taxon>
        <taxon>Kitasatosporales</taxon>
        <taxon>Streptomycetaceae</taxon>
        <taxon>Streptomyces</taxon>
    </lineage>
</organism>
<reference evidence="1 2" key="1">
    <citation type="submission" date="2017-02" db="EMBL/GenBank/DDBJ databases">
        <title>Draft Genome Sequence of Streptomyces tsukubaensis F601, a Producer of the immunosuppressant tacrolimus FK506.</title>
        <authorList>
            <person name="Zong G."/>
            <person name="Zhong C."/>
            <person name="Fu J."/>
            <person name="Qin R."/>
            <person name="Cao G."/>
        </authorList>
    </citation>
    <scope>NUCLEOTIDE SEQUENCE [LARGE SCALE GENOMIC DNA]</scope>
    <source>
        <strain evidence="1 2">F601</strain>
    </source>
</reference>
<proteinExistence type="predicted"/>
<dbReference type="OrthoDB" id="4280080at2"/>
<evidence type="ECO:0000313" key="2">
    <source>
        <dbReference type="Proteomes" id="UP000190539"/>
    </source>
</evidence>
<dbReference type="RefSeq" id="WP_077971290.1">
    <property type="nucleotide sequence ID" value="NZ_CP045178.1"/>
</dbReference>
<accession>A0A1V4A342</accession>
<dbReference type="Proteomes" id="UP000190539">
    <property type="component" value="Unassembled WGS sequence"/>
</dbReference>
<dbReference type="EMBL" id="MVFC01000026">
    <property type="protein sequence ID" value="OON74690.1"/>
    <property type="molecule type" value="Genomic_DNA"/>
</dbReference>
<dbReference type="AlphaFoldDB" id="A0A1V4A342"/>
<comment type="caution">
    <text evidence="1">The sequence shown here is derived from an EMBL/GenBank/DDBJ whole genome shotgun (WGS) entry which is preliminary data.</text>
</comment>
<evidence type="ECO:0000313" key="1">
    <source>
        <dbReference type="EMBL" id="OON74690.1"/>
    </source>
</evidence>